<geneLocation type="plasmid" evidence="1">
    <name>pUM046-1</name>
</geneLocation>
<protein>
    <submittedName>
        <fullName evidence="1">Uncharacterized protein</fullName>
    </submittedName>
</protein>
<proteinExistence type="predicted"/>
<evidence type="ECO:0000313" key="1">
    <source>
        <dbReference type="EMBL" id="AJS10365.1"/>
    </source>
</evidence>
<accession>A0A0D3RKT2</accession>
<keyword evidence="1" id="KW-0614">Plasmid</keyword>
<organism evidence="1">
    <name type="scientific">Helicobacter pylori</name>
    <name type="common">Campylobacter pylori</name>
    <dbReference type="NCBI Taxonomy" id="210"/>
    <lineage>
        <taxon>Bacteria</taxon>
        <taxon>Pseudomonadati</taxon>
        <taxon>Campylobacterota</taxon>
        <taxon>Epsilonproteobacteria</taxon>
        <taxon>Campylobacterales</taxon>
        <taxon>Helicobacteraceae</taxon>
        <taxon>Helicobacter</taxon>
    </lineage>
</organism>
<name>A0A0D3RKT2_HELPX</name>
<reference evidence="1" key="1">
    <citation type="submission" date="2014-09" db="EMBL/GenBank/DDBJ databases">
        <title>Plasmid profiling of clinical strains of Helicobacter pylori from Malaysia.</title>
        <authorList>
            <person name="Ooi M.K."/>
            <person name="Gan H.Y."/>
            <person name="Loke M.F."/>
            <person name="Gan H.M."/>
            <person name="Goh K.L."/>
            <person name="Vadivelu J."/>
            <person name="Dieye Y."/>
        </authorList>
    </citation>
    <scope>NUCLEOTIDE SEQUENCE</scope>
    <source>
        <strain evidence="1">UM046</strain>
        <plasmid evidence="1">pUM046-1</plasmid>
    </source>
</reference>
<dbReference type="AlphaFoldDB" id="A0A0D3RKT2"/>
<sequence>MVVGQMKRKNWLKNLSVGKNSKSHDHFFKTLALEEKNFLTDSAEKISINLTDFKKLHLRFSCLPIANLTSLGSKSACNLCYQSNHLQNRLASVSEHSSGFAPILFALANAHKRSVSKARQKRIAV</sequence>
<dbReference type="EMBL" id="KM583808">
    <property type="protein sequence ID" value="AJS10365.1"/>
    <property type="molecule type" value="Genomic_DNA"/>
</dbReference>